<reference evidence="2" key="1">
    <citation type="journal article" date="2014" name="Front. Microbiol.">
        <title>High frequency of phylogenetically diverse reductive dehalogenase-homologous genes in deep subseafloor sedimentary metagenomes.</title>
        <authorList>
            <person name="Kawai M."/>
            <person name="Futagami T."/>
            <person name="Toyoda A."/>
            <person name="Takaki Y."/>
            <person name="Nishi S."/>
            <person name="Hori S."/>
            <person name="Arai W."/>
            <person name="Tsubouchi T."/>
            <person name="Morono Y."/>
            <person name="Uchiyama I."/>
            <person name="Ito T."/>
            <person name="Fujiyama A."/>
            <person name="Inagaki F."/>
            <person name="Takami H."/>
        </authorList>
    </citation>
    <scope>NUCLEOTIDE SEQUENCE</scope>
    <source>
        <strain evidence="2">Expedition CK06-06</strain>
    </source>
</reference>
<sequence>MIFLVVAIILLFPERLVISEKPKLVESKAIWVDSNMKLLSDYFNLINTREKKVKSNSAFFDLTKAKGKLVFISTILGVTIIYILVLVFGNRDFPSTYIFLLDIYAILIPLWFVIRIDTWEPEIMRKVLFYYQFTKHEELDDMEFLTTPALQLQQIEDFDSNEEIMLPINVRFMIDFDDPVESFDSFSIQILINESMGNKFPSFVCFLR</sequence>
<name>X1RAS4_9ZZZZ</name>
<evidence type="ECO:0000256" key="1">
    <source>
        <dbReference type="SAM" id="Phobius"/>
    </source>
</evidence>
<feature type="non-terminal residue" evidence="2">
    <location>
        <position position="208"/>
    </location>
</feature>
<gene>
    <name evidence="2" type="ORF">S12H4_20754</name>
</gene>
<keyword evidence="1" id="KW-1133">Transmembrane helix</keyword>
<feature type="transmembrane region" description="Helical" evidence="1">
    <location>
        <begin position="69"/>
        <end position="89"/>
    </location>
</feature>
<proteinExistence type="predicted"/>
<comment type="caution">
    <text evidence="2">The sequence shown here is derived from an EMBL/GenBank/DDBJ whole genome shotgun (WGS) entry which is preliminary data.</text>
</comment>
<evidence type="ECO:0000313" key="2">
    <source>
        <dbReference type="EMBL" id="GAI77857.1"/>
    </source>
</evidence>
<accession>X1RAS4</accession>
<keyword evidence="1" id="KW-0472">Membrane</keyword>
<organism evidence="2">
    <name type="scientific">marine sediment metagenome</name>
    <dbReference type="NCBI Taxonomy" id="412755"/>
    <lineage>
        <taxon>unclassified sequences</taxon>
        <taxon>metagenomes</taxon>
        <taxon>ecological metagenomes</taxon>
    </lineage>
</organism>
<protein>
    <submittedName>
        <fullName evidence="2">Uncharacterized protein</fullName>
    </submittedName>
</protein>
<keyword evidence="1" id="KW-0812">Transmembrane</keyword>
<dbReference type="AlphaFoldDB" id="X1RAS4"/>
<feature type="transmembrane region" description="Helical" evidence="1">
    <location>
        <begin position="95"/>
        <end position="116"/>
    </location>
</feature>
<dbReference type="EMBL" id="BARW01010566">
    <property type="protein sequence ID" value="GAI77857.1"/>
    <property type="molecule type" value="Genomic_DNA"/>
</dbReference>